<dbReference type="EMBL" id="CP059271">
    <property type="protein sequence ID" value="QLQ80721.1"/>
    <property type="molecule type" value="Genomic_DNA"/>
</dbReference>
<dbReference type="InterPro" id="IPR018170">
    <property type="entry name" value="Aldo/ket_reductase_CS"/>
</dbReference>
<feature type="domain" description="NADP-dependent oxidoreductase" evidence="6">
    <location>
        <begin position="63"/>
        <end position="339"/>
    </location>
</feature>
<dbReference type="PANTHER" id="PTHR11732">
    <property type="entry name" value="ALDO/KETO REDUCTASE"/>
    <property type="match status" value="1"/>
</dbReference>
<dbReference type="InterPro" id="IPR023210">
    <property type="entry name" value="NADP_OxRdtase_dom"/>
</dbReference>
<gene>
    <name evidence="7" type="ORF">HG537_0E00740</name>
</gene>
<feature type="active site" description="Proton donor" evidence="3">
    <location>
        <position position="80"/>
    </location>
</feature>
<evidence type="ECO:0000256" key="1">
    <source>
        <dbReference type="ARBA" id="ARBA00007905"/>
    </source>
</evidence>
<dbReference type="FunFam" id="3.20.20.100:FF:000007">
    <property type="entry name" value="NAD(P)H-dependent D-xylose reductase xyl1"/>
    <property type="match status" value="1"/>
</dbReference>
<dbReference type="Proteomes" id="UP000510647">
    <property type="component" value="Chromosome 5"/>
</dbReference>
<name>A0A7H9HTQ7_9SACH</name>
<accession>A0A7H9HTQ7</accession>
<evidence type="ECO:0000256" key="4">
    <source>
        <dbReference type="PIRSR" id="PIRSR000097-2"/>
    </source>
</evidence>
<dbReference type="PROSITE" id="PS00798">
    <property type="entry name" value="ALDOKETO_REDUCTASE_1"/>
    <property type="match status" value="1"/>
</dbReference>
<comment type="similarity">
    <text evidence="1">Belongs to the aldo/keto reductase family.</text>
</comment>
<dbReference type="OrthoDB" id="416253at2759"/>
<dbReference type="InterPro" id="IPR036812">
    <property type="entry name" value="NAD(P)_OxRdtase_dom_sf"/>
</dbReference>
<sequence length="360" mass="41024">MDCQDLNYIKAVDQLEIDKSNRNTRVKIVIQMSRTVELNNGMQMPLVGLGCWKIPNEVCALQVYEAIKIGYRLFDGAQDYGNEKEVGEGIRRAIQEGLVKREELFVVSKLWNSFHDPKNVKRALQRTLDDMQLDYLDLFYMHFPIAQKFVPFEEKYPPGLYTGVQDEQEGVISLENVPIIDTYRALESLVDEGLIKSIGISNFSAALVMDLLRGCRIKPVALQIEHHPYLTQERLVDYVNQQGIQLVAYSSFGPQSFVEMGYELAKSTPTLFENKTVVDIAAAHGSNVSPSQVLLRWATQRNIAVIPKSSRQERLARNLKIDKTLTLSDSELSSLSSLNKNLRFNDPYNWSNKTRLPIFD</sequence>
<dbReference type="Gene3D" id="3.20.20.100">
    <property type="entry name" value="NADP-dependent oxidoreductase domain"/>
    <property type="match status" value="1"/>
</dbReference>
<evidence type="ECO:0000256" key="3">
    <source>
        <dbReference type="PIRSR" id="PIRSR000097-1"/>
    </source>
</evidence>
<dbReference type="PROSITE" id="PS00062">
    <property type="entry name" value="ALDOKETO_REDUCTASE_2"/>
    <property type="match status" value="1"/>
</dbReference>
<keyword evidence="8" id="KW-1185">Reference proteome</keyword>
<dbReference type="InterPro" id="IPR020471">
    <property type="entry name" value="AKR"/>
</dbReference>
<dbReference type="GO" id="GO:0016616">
    <property type="term" value="F:oxidoreductase activity, acting on the CH-OH group of donors, NAD or NADP as acceptor"/>
    <property type="evidence" value="ECO:0007669"/>
    <property type="project" value="UniProtKB-ARBA"/>
</dbReference>
<feature type="site" description="Lowers pKa of active site Tyr" evidence="5">
    <location>
        <position position="109"/>
    </location>
</feature>
<feature type="binding site" evidence="4">
    <location>
        <position position="142"/>
    </location>
    <ligand>
        <name>substrate</name>
    </ligand>
</feature>
<evidence type="ECO:0000259" key="6">
    <source>
        <dbReference type="Pfam" id="PF00248"/>
    </source>
</evidence>
<dbReference type="AlphaFoldDB" id="A0A7H9HTQ7"/>
<evidence type="ECO:0000256" key="2">
    <source>
        <dbReference type="ARBA" id="ARBA00023002"/>
    </source>
</evidence>
<organism evidence="7 8">
    <name type="scientific">Torulaspora globosa</name>
    <dbReference type="NCBI Taxonomy" id="48254"/>
    <lineage>
        <taxon>Eukaryota</taxon>
        <taxon>Fungi</taxon>
        <taxon>Dikarya</taxon>
        <taxon>Ascomycota</taxon>
        <taxon>Saccharomycotina</taxon>
        <taxon>Saccharomycetes</taxon>
        <taxon>Saccharomycetales</taxon>
        <taxon>Saccharomycetaceae</taxon>
        <taxon>Torulaspora</taxon>
    </lineage>
</organism>
<evidence type="ECO:0000313" key="7">
    <source>
        <dbReference type="EMBL" id="QLQ80721.1"/>
    </source>
</evidence>
<reference evidence="7 8" key="1">
    <citation type="submission" date="2020-06" db="EMBL/GenBank/DDBJ databases">
        <title>The yeast mating-type switching endonuclease HO is a domesticated member of an unorthodox homing genetic element family.</title>
        <authorList>
            <person name="Coughlan A.Y."/>
            <person name="Lombardi L."/>
            <person name="Braun-Galleani S."/>
            <person name="Martos A.R."/>
            <person name="Galeote V."/>
            <person name="Bigey F."/>
            <person name="Dequin S."/>
            <person name="Byrne K.P."/>
            <person name="Wolfe K.H."/>
        </authorList>
    </citation>
    <scope>NUCLEOTIDE SEQUENCE [LARGE SCALE GENOMIC DNA]</scope>
    <source>
        <strain evidence="7 8">CBS2947</strain>
    </source>
</reference>
<dbReference type="PIRSF" id="PIRSF000097">
    <property type="entry name" value="AKR"/>
    <property type="match status" value="1"/>
</dbReference>
<protein>
    <recommendedName>
        <fullName evidence="6">NADP-dependent oxidoreductase domain-containing protein</fullName>
    </recommendedName>
</protein>
<dbReference type="Pfam" id="PF00248">
    <property type="entry name" value="Aldo_ket_red"/>
    <property type="match status" value="1"/>
</dbReference>
<evidence type="ECO:0000313" key="8">
    <source>
        <dbReference type="Proteomes" id="UP000510647"/>
    </source>
</evidence>
<dbReference type="PRINTS" id="PR00069">
    <property type="entry name" value="ALDKETRDTASE"/>
</dbReference>
<proteinExistence type="inferred from homology"/>
<dbReference type="SUPFAM" id="SSF51430">
    <property type="entry name" value="NAD(P)-linked oxidoreductase"/>
    <property type="match status" value="1"/>
</dbReference>
<keyword evidence="2" id="KW-0560">Oxidoreductase</keyword>
<evidence type="ECO:0000256" key="5">
    <source>
        <dbReference type="PIRSR" id="PIRSR000097-3"/>
    </source>
</evidence>